<sequence>MAFPARLARFNRAVTNRFARPVAGRVPGLANVVHTGRTSGRIYRTPVNAFRTGDGYVIPLPYGTRTDWVRNVLASGGCRLETRGRTVPLRTPRIVHDERPSVVPEPIRSGLGLLGATDVLYLSEDHPGQT</sequence>
<keyword evidence="2" id="KW-1185">Reference proteome</keyword>
<reference evidence="2" key="1">
    <citation type="journal article" date="2019" name="Int. J. Syst. Evol. Microbiol.">
        <title>The Global Catalogue of Microorganisms (GCM) 10K type strain sequencing project: providing services to taxonomists for standard genome sequencing and annotation.</title>
        <authorList>
            <consortium name="The Broad Institute Genomics Platform"/>
            <consortium name="The Broad Institute Genome Sequencing Center for Infectious Disease"/>
            <person name="Wu L."/>
            <person name="Ma J."/>
        </authorList>
    </citation>
    <scope>NUCLEOTIDE SEQUENCE [LARGE SCALE GENOMIC DNA]</scope>
    <source>
        <strain evidence="2">IBRC-M 10906</strain>
    </source>
</reference>
<dbReference type="EMBL" id="JBHUOF010000038">
    <property type="protein sequence ID" value="MFD2801900.1"/>
    <property type="molecule type" value="Genomic_DNA"/>
</dbReference>
<comment type="caution">
    <text evidence="1">The sequence shown here is derived from an EMBL/GenBank/DDBJ whole genome shotgun (WGS) entry which is preliminary data.</text>
</comment>
<dbReference type="RefSeq" id="WP_377384411.1">
    <property type="nucleotide sequence ID" value="NZ_JBHSAN010000002.1"/>
</dbReference>
<protein>
    <submittedName>
        <fullName evidence="1">Nitroreductase/quinone reductase family protein</fullName>
    </submittedName>
</protein>
<accession>A0ABW5WED2</accession>
<dbReference type="InterPro" id="IPR004378">
    <property type="entry name" value="F420H2_quin_Rdtase"/>
</dbReference>
<organism evidence="1 2">
    <name type="scientific">Prauserella oleivorans</name>
    <dbReference type="NCBI Taxonomy" id="1478153"/>
    <lineage>
        <taxon>Bacteria</taxon>
        <taxon>Bacillati</taxon>
        <taxon>Actinomycetota</taxon>
        <taxon>Actinomycetes</taxon>
        <taxon>Pseudonocardiales</taxon>
        <taxon>Pseudonocardiaceae</taxon>
        <taxon>Prauserella</taxon>
    </lineage>
</organism>
<gene>
    <name evidence="1" type="ORF">ACFS2C_21160</name>
</gene>
<dbReference type="Gene3D" id="2.30.110.10">
    <property type="entry name" value="Electron Transport, Fmn-binding Protein, Chain A"/>
    <property type="match status" value="1"/>
</dbReference>
<dbReference type="Proteomes" id="UP001597478">
    <property type="component" value="Unassembled WGS sequence"/>
</dbReference>
<dbReference type="InterPro" id="IPR012349">
    <property type="entry name" value="Split_barrel_FMN-bd"/>
</dbReference>
<name>A0ABW5WED2_9PSEU</name>
<dbReference type="Pfam" id="PF04075">
    <property type="entry name" value="F420H2_quin_red"/>
    <property type="match status" value="1"/>
</dbReference>
<proteinExistence type="predicted"/>
<evidence type="ECO:0000313" key="1">
    <source>
        <dbReference type="EMBL" id="MFD2801900.1"/>
    </source>
</evidence>
<evidence type="ECO:0000313" key="2">
    <source>
        <dbReference type="Proteomes" id="UP001597478"/>
    </source>
</evidence>